<reference evidence="7 8" key="1">
    <citation type="submission" date="2016-10" db="EMBL/GenBank/DDBJ databases">
        <authorList>
            <person name="de Groot N.N."/>
        </authorList>
    </citation>
    <scope>NUCLEOTIDE SEQUENCE [LARGE SCALE GENOMIC DNA]</scope>
    <source>
        <strain evidence="7 8">DSM 21632</strain>
    </source>
</reference>
<dbReference type="PROSITE" id="PS51192">
    <property type="entry name" value="HELICASE_ATP_BIND_1"/>
    <property type="match status" value="1"/>
</dbReference>
<evidence type="ECO:0000259" key="4">
    <source>
        <dbReference type="PROSITE" id="PS50966"/>
    </source>
</evidence>
<dbReference type="InterPro" id="IPR000330">
    <property type="entry name" value="SNF2_N"/>
</dbReference>
<accession>A0A1G8FIL8</accession>
<dbReference type="Pfam" id="PF08455">
    <property type="entry name" value="SNF2_assoc"/>
    <property type="match status" value="1"/>
</dbReference>
<keyword evidence="7" id="KW-0347">Helicase</keyword>
<dbReference type="PROSITE" id="PS50966">
    <property type="entry name" value="ZF_SWIM"/>
    <property type="match status" value="1"/>
</dbReference>
<evidence type="ECO:0000313" key="7">
    <source>
        <dbReference type="EMBL" id="SDH81948.1"/>
    </source>
</evidence>
<dbReference type="Gene3D" id="3.40.50.10810">
    <property type="entry name" value="Tandem AAA-ATPase domain"/>
    <property type="match status" value="1"/>
</dbReference>
<keyword evidence="8" id="KW-1185">Reference proteome</keyword>
<dbReference type="Pfam" id="PF00176">
    <property type="entry name" value="SNF2-rel_dom"/>
    <property type="match status" value="1"/>
</dbReference>
<evidence type="ECO:0000313" key="8">
    <source>
        <dbReference type="Proteomes" id="UP000199163"/>
    </source>
</evidence>
<dbReference type="InterPro" id="IPR038718">
    <property type="entry name" value="SNF2-like_sf"/>
</dbReference>
<dbReference type="PANTHER" id="PTHR10799">
    <property type="entry name" value="SNF2/RAD54 HELICASE FAMILY"/>
    <property type="match status" value="1"/>
</dbReference>
<dbReference type="GO" id="GO:0004386">
    <property type="term" value="F:helicase activity"/>
    <property type="evidence" value="ECO:0007669"/>
    <property type="project" value="UniProtKB-KW"/>
</dbReference>
<organism evidence="7 8">
    <name type="scientific">Alteribacillus persepolensis</name>
    <dbReference type="NCBI Taxonomy" id="568899"/>
    <lineage>
        <taxon>Bacteria</taxon>
        <taxon>Bacillati</taxon>
        <taxon>Bacillota</taxon>
        <taxon>Bacilli</taxon>
        <taxon>Bacillales</taxon>
        <taxon>Bacillaceae</taxon>
        <taxon>Alteribacillus</taxon>
    </lineage>
</organism>
<evidence type="ECO:0000256" key="2">
    <source>
        <dbReference type="PROSITE-ProRule" id="PRU00325"/>
    </source>
</evidence>
<dbReference type="SMART" id="SM00490">
    <property type="entry name" value="HELICc"/>
    <property type="match status" value="1"/>
</dbReference>
<feature type="domain" description="Helicase ATP-binding" evidence="5">
    <location>
        <begin position="642"/>
        <end position="805"/>
    </location>
</feature>
<protein>
    <submittedName>
        <fullName evidence="7">Superfamily II DNA or RNA helicase, SNF2 family</fullName>
    </submittedName>
</protein>
<gene>
    <name evidence="7" type="ORF">SAMN05192534_11251</name>
</gene>
<dbReference type="Gene3D" id="3.40.50.300">
    <property type="entry name" value="P-loop containing nucleotide triphosphate hydrolases"/>
    <property type="match status" value="1"/>
</dbReference>
<dbReference type="EMBL" id="FNDK01000012">
    <property type="protein sequence ID" value="SDH81948.1"/>
    <property type="molecule type" value="Genomic_DNA"/>
</dbReference>
<dbReference type="GO" id="GO:0008270">
    <property type="term" value="F:zinc ion binding"/>
    <property type="evidence" value="ECO:0007669"/>
    <property type="project" value="UniProtKB-KW"/>
</dbReference>
<keyword evidence="2" id="KW-0479">Metal-binding</keyword>
<dbReference type="GO" id="GO:0005524">
    <property type="term" value="F:ATP binding"/>
    <property type="evidence" value="ECO:0007669"/>
    <property type="project" value="InterPro"/>
</dbReference>
<evidence type="ECO:0000259" key="5">
    <source>
        <dbReference type="PROSITE" id="PS51192"/>
    </source>
</evidence>
<dbReference type="AlphaFoldDB" id="A0A1G8FIL8"/>
<dbReference type="FunFam" id="3.40.50.300:FF:000533">
    <property type="entry name" value="Helicase, Snf2 family"/>
    <property type="match status" value="1"/>
</dbReference>
<keyword evidence="2" id="KW-0862">Zinc</keyword>
<feature type="domain" description="Helicase C-terminal" evidence="6">
    <location>
        <begin position="915"/>
        <end position="1069"/>
    </location>
</feature>
<keyword evidence="1" id="KW-0378">Hydrolase</keyword>
<dbReference type="PROSITE" id="PS51194">
    <property type="entry name" value="HELICASE_CTER"/>
    <property type="match status" value="1"/>
</dbReference>
<keyword evidence="7" id="KW-0067">ATP-binding</keyword>
<feature type="domain" description="SWIM-type" evidence="4">
    <location>
        <begin position="54"/>
        <end position="94"/>
    </location>
</feature>
<dbReference type="SMART" id="SM00487">
    <property type="entry name" value="DEXDc"/>
    <property type="match status" value="1"/>
</dbReference>
<dbReference type="Pfam" id="PF00271">
    <property type="entry name" value="Helicase_C"/>
    <property type="match status" value="1"/>
</dbReference>
<dbReference type="Pfam" id="PF04434">
    <property type="entry name" value="SWIM"/>
    <property type="match status" value="1"/>
</dbReference>
<dbReference type="InterPro" id="IPR027417">
    <property type="entry name" value="P-loop_NTPase"/>
</dbReference>
<dbReference type="GO" id="GO:0016787">
    <property type="term" value="F:hydrolase activity"/>
    <property type="evidence" value="ECO:0007669"/>
    <property type="project" value="UniProtKB-KW"/>
</dbReference>
<evidence type="ECO:0000256" key="3">
    <source>
        <dbReference type="SAM" id="MobiDB-lite"/>
    </source>
</evidence>
<evidence type="ECO:0000259" key="6">
    <source>
        <dbReference type="PROSITE" id="PS51194"/>
    </source>
</evidence>
<dbReference type="SUPFAM" id="SSF52540">
    <property type="entry name" value="P-loop containing nucleoside triphosphate hydrolases"/>
    <property type="match status" value="2"/>
</dbReference>
<dbReference type="Proteomes" id="UP000199163">
    <property type="component" value="Unassembled WGS sequence"/>
</dbReference>
<dbReference type="InterPro" id="IPR007527">
    <property type="entry name" value="Znf_SWIM"/>
</dbReference>
<feature type="region of interest" description="Disordered" evidence="3">
    <location>
        <begin position="97"/>
        <end position="120"/>
    </location>
</feature>
<evidence type="ECO:0000256" key="1">
    <source>
        <dbReference type="ARBA" id="ARBA00022801"/>
    </source>
</evidence>
<dbReference type="InterPro" id="IPR001650">
    <property type="entry name" value="Helicase_C-like"/>
</dbReference>
<name>A0A1G8FIL8_9BACI</name>
<feature type="compositionally biased region" description="Basic residues" evidence="3">
    <location>
        <begin position="101"/>
        <end position="111"/>
    </location>
</feature>
<dbReference type="InterPro" id="IPR013663">
    <property type="entry name" value="Helicase_SWF/SNF/SWI_bac"/>
</dbReference>
<dbReference type="InterPro" id="IPR049730">
    <property type="entry name" value="SNF2/RAD54-like_C"/>
</dbReference>
<keyword evidence="7" id="KW-0547">Nucleotide-binding</keyword>
<dbReference type="CDD" id="cd18793">
    <property type="entry name" value="SF2_C_SNF"/>
    <property type="match status" value="1"/>
</dbReference>
<dbReference type="STRING" id="568899.SAMN05192534_11251"/>
<sequence>MRYLTKAEIQDLAGKTIFLRGLHYYESGNVSQLSFNTAGSFTKIKAVVAGTLSYHVQLLFHEDGELQEGSCSCPAYQEGMDVCKHMAAVLLSLAPTEQKATHKNRQHRQKVNKPAPESETEKTASLRKLFVDYFAGRMQTVESVGEVLETEFTLAFHTDYYQPQEQFFTIELRIGTDKLYVVKDIEALLTAMRQRSLLPFTKKFTFDPTYHYFEEADLRALREIESIIRNQRWSGRQTSFFYTEKQSPSEITVPPVAAENMLRALSDCSNAYIKPAVGNRVPFVIKKEWPGSFALHQTNRYYYLSYSSFEYPPKKISLTPFYIWNDRLYETNENDQQTMLLFHMLMDTPNGRLPLEKGELEQVYANVIESLNTQNRLIINNEITDQVEQHALHRKVYLERKNEALLAEPLFTYGPHTLHAVTEERNTPEKEAFIARETKKEEELLQVIESAGFHWNGEALSLTDEETIFTFFSTTLPELKDIADVFMTKDVEQLIVPAASISIESSLDESLGWLDVSFQTDDLNEDDLYDLMMSLKEKKRYHKTSDGRFISLHHDFLQNIQAMFDDTNTSPEDLENNRLRLPAYKAFQVDKYVNTGRQWHKDESVERLLTDIRSPETFQAPLPASLTGVLRDYQEKGFHWFKALTTYGFGGILADDMGLGKTLQTLTYILSERQERPDAPPFLVIAPSSLVYNWEKEAHTFTPELNVQIIHGSKAARQQQIESIEQNTDICITSYPLVRRDIDLYENVTFHGLILDEAQALKNYTSKTFRAVRNIQTEKAFALSGTPIENKIDELWSLFAILMPGLFPDVQSFKALSPDTIRHRVSPFILRRTKSEVLTELPDKIETTIHCDLTKTQRETYVAYLNRIKEETAAQLQTGTFQQNRMNILSNLTRLRQLCCHPGMFLEEYNGGSGKLEELMNFMKDAHENEQRVLIFSQFTSMLSIIRDAFDKKGISYYYLDGQTPSHERLHMTDQFNEGKKEAFLISLKAGGTGLNLTGADTVILFDLWWNPAVENQAADRAHRIGQTDTVQVMKMIAQGTIEEKIQSLQEKKKALFDQVIQSGETNLSSLSEEDIREILEL</sequence>
<dbReference type="RefSeq" id="WP_175487469.1">
    <property type="nucleotide sequence ID" value="NZ_FNDK01000012.1"/>
</dbReference>
<proteinExistence type="predicted"/>
<keyword evidence="2" id="KW-0863">Zinc-finger</keyword>
<dbReference type="InterPro" id="IPR014001">
    <property type="entry name" value="Helicase_ATP-bd"/>
</dbReference>
<dbReference type="CDD" id="cd18012">
    <property type="entry name" value="DEXQc_arch_SWI2_SNF2"/>
    <property type="match status" value="1"/>
</dbReference>